<dbReference type="CDD" id="cd18722">
    <property type="entry name" value="PIN_NicB-like"/>
    <property type="match status" value="1"/>
</dbReference>
<reference evidence="3 4" key="1">
    <citation type="journal article" date="2024" name="Microbiology">
        <title>Methylomarinum rosea sp. nov., a novel halophilic methanotrophic bacterium from the hypersaline Lake Elton.</title>
        <authorList>
            <person name="Suleimanov R.Z."/>
            <person name="Oshkin I.Y."/>
            <person name="Danilova O.V."/>
            <person name="Suzina N.E."/>
            <person name="Dedysh S.N."/>
        </authorList>
    </citation>
    <scope>NUCLEOTIDE SEQUENCE [LARGE SCALE GENOMIC DNA]</scope>
    <source>
        <strain evidence="3 4">Ch1-1</strain>
        <plasmid evidence="4">unnamed2</plasmid>
    </source>
</reference>
<dbReference type="EMBL" id="CP157744">
    <property type="protein sequence ID" value="XBS22737.1"/>
    <property type="molecule type" value="Genomic_DNA"/>
</dbReference>
<feature type="region of interest" description="Disordered" evidence="1">
    <location>
        <begin position="202"/>
        <end position="235"/>
    </location>
</feature>
<feature type="compositionally biased region" description="Low complexity" evidence="1">
    <location>
        <begin position="213"/>
        <end position="226"/>
    </location>
</feature>
<dbReference type="KEGG" id="mech:Q9L42_020725"/>
<dbReference type="Pfam" id="PF01936">
    <property type="entry name" value="NYN"/>
    <property type="match status" value="1"/>
</dbReference>
<dbReference type="InterPro" id="IPR021139">
    <property type="entry name" value="NYN"/>
</dbReference>
<protein>
    <submittedName>
        <fullName evidence="3">NYN domain-containing protein</fullName>
    </submittedName>
</protein>
<sequence>MKKRAVIFVDGFNLHHAISDLGKEHYKWLDLTKLSEEFLPRSHFSIAKVFYFSAYAAWIPSEHKRHKRYIEALKATGVTPILGHFKKKENSCKCCDHTWTRHEEKETDVNIALHILNEGYQDSYDTAMIISADSDLAPAITMTKQAFPDKKFKVITPPGKNHCFNLEAATGVPPKRIRECHLARSLLPEQLISAQGNLIIRPERYEPPEIEDGASPSSKSSEKPGSLGPGGIAQD</sequence>
<organism evidence="3 4">
    <name type="scientific">Methylomarinum roseum</name>
    <dbReference type="NCBI Taxonomy" id="3067653"/>
    <lineage>
        <taxon>Bacteria</taxon>
        <taxon>Pseudomonadati</taxon>
        <taxon>Pseudomonadota</taxon>
        <taxon>Gammaproteobacteria</taxon>
        <taxon>Methylococcales</taxon>
        <taxon>Methylococcaceae</taxon>
        <taxon>Methylomarinum</taxon>
    </lineage>
</organism>
<feature type="domain" description="NYN" evidence="2">
    <location>
        <begin position="4"/>
        <end position="144"/>
    </location>
</feature>
<dbReference type="Gene3D" id="3.40.50.1010">
    <property type="entry name" value="5'-nuclease"/>
    <property type="match status" value="1"/>
</dbReference>
<geneLocation type="plasmid" evidence="3 4">
    <name>unnamed2</name>
</geneLocation>
<name>A0AAU7P0G1_9GAMM</name>
<evidence type="ECO:0000313" key="3">
    <source>
        <dbReference type="EMBL" id="XBS22737.1"/>
    </source>
</evidence>
<accession>A0AAU7P0G1</accession>
<keyword evidence="4" id="KW-1185">Reference proteome</keyword>
<dbReference type="InterPro" id="IPR047140">
    <property type="entry name" value="LabA"/>
</dbReference>
<evidence type="ECO:0000313" key="4">
    <source>
        <dbReference type="Proteomes" id="UP001225378"/>
    </source>
</evidence>
<dbReference type="PANTHER" id="PTHR35458:SF8">
    <property type="entry name" value="SLR0650 PROTEIN"/>
    <property type="match status" value="1"/>
</dbReference>
<gene>
    <name evidence="3" type="ORF">Q9L42_020725</name>
</gene>
<evidence type="ECO:0000259" key="2">
    <source>
        <dbReference type="Pfam" id="PF01936"/>
    </source>
</evidence>
<dbReference type="Proteomes" id="UP001225378">
    <property type="component" value="Plasmid unnamed2"/>
</dbReference>
<dbReference type="RefSeq" id="WP_305906270.1">
    <property type="nucleotide sequence ID" value="NZ_CP157744.1"/>
</dbReference>
<keyword evidence="3" id="KW-0614">Plasmid</keyword>
<evidence type="ECO:0000256" key="1">
    <source>
        <dbReference type="SAM" id="MobiDB-lite"/>
    </source>
</evidence>
<proteinExistence type="predicted"/>
<dbReference type="GO" id="GO:0004540">
    <property type="term" value="F:RNA nuclease activity"/>
    <property type="evidence" value="ECO:0007669"/>
    <property type="project" value="InterPro"/>
</dbReference>
<dbReference type="PANTHER" id="PTHR35458">
    <property type="entry name" value="SLR0755 PROTEIN"/>
    <property type="match status" value="1"/>
</dbReference>
<dbReference type="AlphaFoldDB" id="A0AAU7P0G1"/>